<dbReference type="EMBL" id="QNRX01000005">
    <property type="protein sequence ID" value="RBP66740.1"/>
    <property type="molecule type" value="Genomic_DNA"/>
</dbReference>
<dbReference type="AlphaFoldDB" id="A0A366IBC7"/>
<dbReference type="InterPro" id="IPR024523">
    <property type="entry name" value="DUF3793"/>
</dbReference>
<dbReference type="Proteomes" id="UP000253490">
    <property type="component" value="Unassembled WGS sequence"/>
</dbReference>
<dbReference type="RefSeq" id="WP_113920170.1">
    <property type="nucleotide sequence ID" value="NZ_QNRX01000005.1"/>
</dbReference>
<dbReference type="Pfam" id="PF12672">
    <property type="entry name" value="DUF3793"/>
    <property type="match status" value="1"/>
</dbReference>
<keyword evidence="2" id="KW-1185">Reference proteome</keyword>
<reference evidence="1 2" key="1">
    <citation type="submission" date="2018-06" db="EMBL/GenBank/DDBJ databases">
        <title>Genomic Encyclopedia of Type Strains, Phase IV (KMG-IV): sequencing the most valuable type-strain genomes for metagenomic binning, comparative biology and taxonomic classification.</title>
        <authorList>
            <person name="Goeker M."/>
        </authorList>
    </citation>
    <scope>NUCLEOTIDE SEQUENCE [LARGE SCALE GENOMIC DNA]</scope>
    <source>
        <strain evidence="1 2">DSM 22112</strain>
    </source>
</reference>
<accession>A0A366IBC7</accession>
<evidence type="ECO:0000313" key="1">
    <source>
        <dbReference type="EMBL" id="RBP66740.1"/>
    </source>
</evidence>
<proteinExistence type="predicted"/>
<name>A0A366IBC7_9FIRM</name>
<evidence type="ECO:0000313" key="2">
    <source>
        <dbReference type="Proteomes" id="UP000253490"/>
    </source>
</evidence>
<organism evidence="1 2">
    <name type="scientific">Alkalibaculum bacchi</name>
    <dbReference type="NCBI Taxonomy" id="645887"/>
    <lineage>
        <taxon>Bacteria</taxon>
        <taxon>Bacillati</taxon>
        <taxon>Bacillota</taxon>
        <taxon>Clostridia</taxon>
        <taxon>Eubacteriales</taxon>
        <taxon>Eubacteriaceae</taxon>
        <taxon>Alkalibaculum</taxon>
    </lineage>
</organism>
<comment type="caution">
    <text evidence="1">The sequence shown here is derived from an EMBL/GenBank/DDBJ whole genome shotgun (WGS) entry which is preliminary data.</text>
</comment>
<sequence length="69" mass="8006">MQRISNAPCGSGKKVDDVCGFIKHQGKNCLLCRYWKVYHDPDNAQKQFESFDCARRLVIQQVIEKYRAA</sequence>
<protein>
    <submittedName>
        <fullName evidence="1">Uncharacterized protein DUF3793</fullName>
    </submittedName>
</protein>
<dbReference type="OrthoDB" id="5393676at2"/>
<gene>
    <name evidence="1" type="ORF">DES36_105121</name>
</gene>